<feature type="non-terminal residue" evidence="1">
    <location>
        <position position="1"/>
    </location>
</feature>
<dbReference type="AlphaFoldDB" id="A0A0K2SVQ4"/>
<protein>
    <submittedName>
        <fullName evidence="1">Uncharacterized protein</fullName>
    </submittedName>
</protein>
<sequence>LLIISRNNNYTVPLTNKKSCSAPIHLSDIDQLGHSFSTWPKAPFYSIQGLPERNLSKSSVEWVQFRRGTYLKIPFSHFSTQKSC</sequence>
<organism evidence="1">
    <name type="scientific">Lepeophtheirus salmonis</name>
    <name type="common">Salmon louse</name>
    <name type="synonym">Caligus salmonis</name>
    <dbReference type="NCBI Taxonomy" id="72036"/>
    <lineage>
        <taxon>Eukaryota</taxon>
        <taxon>Metazoa</taxon>
        <taxon>Ecdysozoa</taxon>
        <taxon>Arthropoda</taxon>
        <taxon>Crustacea</taxon>
        <taxon>Multicrustacea</taxon>
        <taxon>Hexanauplia</taxon>
        <taxon>Copepoda</taxon>
        <taxon>Siphonostomatoida</taxon>
        <taxon>Caligidae</taxon>
        <taxon>Lepeophtheirus</taxon>
    </lineage>
</organism>
<reference evidence="1" key="1">
    <citation type="submission" date="2014-05" db="EMBL/GenBank/DDBJ databases">
        <authorList>
            <person name="Chronopoulou M."/>
        </authorList>
    </citation>
    <scope>NUCLEOTIDE SEQUENCE</scope>
    <source>
        <tissue evidence="1">Whole organism</tissue>
    </source>
</reference>
<accession>A0A0K2SVQ4</accession>
<dbReference type="EMBL" id="HACA01000214">
    <property type="protein sequence ID" value="CDW17575.1"/>
    <property type="molecule type" value="Transcribed_RNA"/>
</dbReference>
<name>A0A0K2SVQ4_LEPSM</name>
<evidence type="ECO:0000313" key="1">
    <source>
        <dbReference type="EMBL" id="CDW17575.1"/>
    </source>
</evidence>
<proteinExistence type="predicted"/>